<keyword evidence="3" id="KW-1185">Reference proteome</keyword>
<reference evidence="3" key="1">
    <citation type="journal article" date="2012" name="MBio">
        <title>Comparative genome analysis of Trichophyton rubrum and related dermatophytes reveals candidate genes involved in infection.</title>
        <authorList>
            <person name="Martinez D.A."/>
            <person name="Oliver B.G."/>
            <person name="Graeser Y."/>
            <person name="Goldberg J.M."/>
            <person name="Li W."/>
            <person name="Martinez-Rossi N.M."/>
            <person name="Monod M."/>
            <person name="Shelest E."/>
            <person name="Barton R.C."/>
            <person name="Birch E."/>
            <person name="Brakhage A.A."/>
            <person name="Chen Z."/>
            <person name="Gurr S.J."/>
            <person name="Heiman D."/>
            <person name="Heitman J."/>
            <person name="Kosti I."/>
            <person name="Rossi A."/>
            <person name="Saif S."/>
            <person name="Samalova M."/>
            <person name="Saunders C.W."/>
            <person name="Shea T."/>
            <person name="Summerbell R.C."/>
            <person name="Xu J."/>
            <person name="Young S."/>
            <person name="Zeng Q."/>
            <person name="Birren B.W."/>
            <person name="Cuomo C.A."/>
            <person name="White T.C."/>
        </authorList>
    </citation>
    <scope>NUCLEOTIDE SEQUENCE [LARGE SCALE GENOMIC DNA]</scope>
    <source>
        <strain evidence="3">CBS 112818</strain>
    </source>
</reference>
<feature type="region of interest" description="Disordered" evidence="1">
    <location>
        <begin position="1"/>
        <end position="63"/>
    </location>
</feature>
<dbReference type="AlphaFoldDB" id="F2RRN2"/>
<accession>F2RRN2</accession>
<dbReference type="EMBL" id="GG698481">
    <property type="protein sequence ID" value="EGD93941.1"/>
    <property type="molecule type" value="Genomic_DNA"/>
</dbReference>
<name>F2RRN2_TRIT1</name>
<evidence type="ECO:0000256" key="1">
    <source>
        <dbReference type="SAM" id="MobiDB-lite"/>
    </source>
</evidence>
<evidence type="ECO:0000313" key="3">
    <source>
        <dbReference type="Proteomes" id="UP000009172"/>
    </source>
</evidence>
<sequence length="206" mass="23219">MDGLLHLPARRQQHREGGFQEGVSSMQGFSSGWVSLPPTSPGRESPTARPATHTSNSSNHSNNSCCCCNELHPSDPTQPCRPPPVRSSGIAWLCHPLKDRFLQSKHTRHPQQPAQPVQQPKKKADRAASRRKRVYIYFDFSPLHLKDVTSLRTYNLHILPCKQQQQEQDRGKEGPSYLVAVKICSFRVAFDLRSNHGQVETLFVFG</sequence>
<dbReference type="Proteomes" id="UP000009172">
    <property type="component" value="Unassembled WGS sequence"/>
</dbReference>
<dbReference type="HOGENOM" id="CLU_1332773_0_0_1"/>
<organism evidence="2 3">
    <name type="scientific">Trichophyton tonsurans (strain CBS 112818)</name>
    <name type="common">Scalp ringworm fungus</name>
    <dbReference type="NCBI Taxonomy" id="647933"/>
    <lineage>
        <taxon>Eukaryota</taxon>
        <taxon>Fungi</taxon>
        <taxon>Dikarya</taxon>
        <taxon>Ascomycota</taxon>
        <taxon>Pezizomycotina</taxon>
        <taxon>Eurotiomycetes</taxon>
        <taxon>Eurotiomycetidae</taxon>
        <taxon>Onygenales</taxon>
        <taxon>Arthrodermataceae</taxon>
        <taxon>Trichophyton</taxon>
    </lineage>
</organism>
<feature type="compositionally biased region" description="Polar residues" evidence="1">
    <location>
        <begin position="22"/>
        <end position="33"/>
    </location>
</feature>
<proteinExistence type="predicted"/>
<gene>
    <name evidence="2" type="ORF">TESG_01470</name>
</gene>
<protein>
    <submittedName>
        <fullName evidence="2">Uncharacterized protein</fullName>
    </submittedName>
</protein>
<feature type="region of interest" description="Disordered" evidence="1">
    <location>
        <begin position="105"/>
        <end position="128"/>
    </location>
</feature>
<feature type="compositionally biased region" description="Low complexity" evidence="1">
    <location>
        <begin position="110"/>
        <end position="119"/>
    </location>
</feature>
<evidence type="ECO:0000313" key="2">
    <source>
        <dbReference type="EMBL" id="EGD93941.1"/>
    </source>
</evidence>